<evidence type="ECO:0000313" key="1">
    <source>
        <dbReference type="EMBL" id="MFB5190071.1"/>
    </source>
</evidence>
<dbReference type="Pfam" id="PF14398">
    <property type="entry name" value="ATPgrasp_YheCD"/>
    <property type="match status" value="1"/>
</dbReference>
<keyword evidence="2" id="KW-1185">Reference proteome</keyword>
<name>A0ABV5ACS8_9BACL</name>
<dbReference type="RefSeq" id="WP_275476141.1">
    <property type="nucleotide sequence ID" value="NZ_CP162940.1"/>
</dbReference>
<protein>
    <submittedName>
        <fullName evidence="1">YheC/YheD family protein</fullName>
    </submittedName>
</protein>
<organism evidence="1 2">
    <name type="scientific">Alicyclobacillus fastidiosus</name>
    <dbReference type="NCBI Taxonomy" id="392011"/>
    <lineage>
        <taxon>Bacteria</taxon>
        <taxon>Bacillati</taxon>
        <taxon>Bacillota</taxon>
        <taxon>Bacilli</taxon>
        <taxon>Bacillales</taxon>
        <taxon>Alicyclobacillaceae</taxon>
        <taxon>Alicyclobacillus</taxon>
    </lineage>
</organism>
<gene>
    <name evidence="1" type="ORF">KKP3000_003464</name>
</gene>
<proteinExistence type="predicted"/>
<dbReference type="EMBL" id="JBDXSU010000004">
    <property type="protein sequence ID" value="MFB5190071.1"/>
    <property type="molecule type" value="Genomic_DNA"/>
</dbReference>
<sequence length="261" mass="30329">MQKRKPEMGKWLLYQFFRRNAEIARYLPETRKYTHDVLKTMLQRYRMVYVKPVAGSQGKGIMKVWYDGDKGVFVQHTIRARRRFSDVASALRHIDGLRGGKMYIVQRGIHLAQIDGRPIDIRVMMQREKPGGAWRYSGMLAKVAGGGSVVTNTALSGGRVMDVDKALMTALNWNRVRALRTVKRLEQLGHVWARHFDSYQRYRELGFDVAIDRGGRIWLLEQNTAPSHALFARNKQNLAPYRRIQYRWGVFQHALKANKRA</sequence>
<dbReference type="SUPFAM" id="SSF56059">
    <property type="entry name" value="Glutathione synthetase ATP-binding domain-like"/>
    <property type="match status" value="1"/>
</dbReference>
<dbReference type="InterPro" id="IPR026838">
    <property type="entry name" value="YheC/D"/>
</dbReference>
<accession>A0ABV5ACS8</accession>
<evidence type="ECO:0000313" key="2">
    <source>
        <dbReference type="Proteomes" id="UP001579974"/>
    </source>
</evidence>
<comment type="caution">
    <text evidence="1">The sequence shown here is derived from an EMBL/GenBank/DDBJ whole genome shotgun (WGS) entry which is preliminary data.</text>
</comment>
<dbReference type="Proteomes" id="UP001579974">
    <property type="component" value="Unassembled WGS sequence"/>
</dbReference>
<reference evidence="1 2" key="1">
    <citation type="journal article" date="2024" name="Int. J. Mol. Sci.">
        <title>Exploration of Alicyclobacillus spp. Genome in Search of Antibiotic Resistance.</title>
        <authorList>
            <person name="Bucka-Kolendo J."/>
            <person name="Kiousi D.E."/>
            <person name="Dekowska A."/>
            <person name="Mikolajczuk-Szczyrba A."/>
            <person name="Karadedos D.M."/>
            <person name="Michael P."/>
            <person name="Galanis A."/>
            <person name="Sokolowska B."/>
        </authorList>
    </citation>
    <scope>NUCLEOTIDE SEQUENCE [LARGE SCALE GENOMIC DNA]</scope>
    <source>
        <strain evidence="1 2">KKP 3000</strain>
    </source>
</reference>
<dbReference type="Gene3D" id="3.30.470.20">
    <property type="entry name" value="ATP-grasp fold, B domain"/>
    <property type="match status" value="1"/>
</dbReference>